<dbReference type="EMBL" id="DWUV01000187">
    <property type="protein sequence ID" value="HJD34799.1"/>
    <property type="molecule type" value="Genomic_DNA"/>
</dbReference>
<keyword evidence="2" id="KW-1133">Transmembrane helix</keyword>
<organism evidence="3 4">
    <name type="scientific">Candidatus Mediterraneibacter tabaqchaliae</name>
    <dbReference type="NCBI Taxonomy" id="2838689"/>
    <lineage>
        <taxon>Bacteria</taxon>
        <taxon>Bacillati</taxon>
        <taxon>Bacillota</taxon>
        <taxon>Clostridia</taxon>
        <taxon>Lachnospirales</taxon>
        <taxon>Lachnospiraceae</taxon>
        <taxon>Mediterraneibacter</taxon>
    </lineage>
</organism>
<feature type="region of interest" description="Disordered" evidence="1">
    <location>
        <begin position="1"/>
        <end position="24"/>
    </location>
</feature>
<feature type="transmembrane region" description="Helical" evidence="2">
    <location>
        <begin position="499"/>
        <end position="521"/>
    </location>
</feature>
<accession>A0A9D2U3G5</accession>
<reference evidence="3" key="2">
    <citation type="submission" date="2021-04" db="EMBL/GenBank/DDBJ databases">
        <authorList>
            <person name="Gilroy R."/>
        </authorList>
    </citation>
    <scope>NUCLEOTIDE SEQUENCE</scope>
    <source>
        <strain evidence="3">ChiGjej3B3-11674</strain>
    </source>
</reference>
<evidence type="ECO:0000256" key="2">
    <source>
        <dbReference type="SAM" id="Phobius"/>
    </source>
</evidence>
<comment type="caution">
    <text evidence="3">The sequence shown here is derived from an EMBL/GenBank/DDBJ whole genome shotgun (WGS) entry which is preliminary data.</text>
</comment>
<keyword evidence="2" id="KW-0812">Transmembrane</keyword>
<gene>
    <name evidence="3" type="ORF">H9911_09710</name>
</gene>
<sequence>MGHSREMTGINRQTSTKKGKDNMRDKKGTLKLAGIVALSAALAFAPLKPVQAQEELPSVTVDSVTWDGGKINADVNLGDYTAEELTVRVGFEGSFPFREEITENQLSFSLWDAFQSSDQELFFSKAGTYPLTVEFMDSGYNTISTDTIDVVVPTDSEQWKIPRSTVKFDGSEDIVFKFKNGTNFFEIGDVSRIHIFYGKLIGIDMYEGYTLDAAAGEVRIDKDAFINALKSYDYDENVEWDVPAENWEDVFIDVIGVTTKGSEIGRYFNTVDYVGDEPYIQTTIAWAVDLSELDLGETEQGKATAEFAGTSSEEVSVSEATGAQIAESALDYVKANYSAELAALDSYTVSSKIELSEADEKELDQAVKNAFAPYLTEWKAGKYYKIQVAASVLKDGQPVKGLENIIIPSLSEDVQVMLKVPGNLQQDSRNYKMLHYQNGTAEMLDCEENEGIITFKTDSFSPFALVYRDAVENSGSTDGTGVNNMGAADNTVNPKTGDYEGMACVASLFVGSLSILALTVARKRSRL</sequence>
<evidence type="ECO:0000313" key="3">
    <source>
        <dbReference type="EMBL" id="HJD34799.1"/>
    </source>
</evidence>
<name>A0A9D2U3G5_9FIRM</name>
<protein>
    <submittedName>
        <fullName evidence="3">Uncharacterized protein</fullName>
    </submittedName>
</protein>
<keyword evidence="2" id="KW-0472">Membrane</keyword>
<proteinExistence type="predicted"/>
<reference evidence="3" key="1">
    <citation type="journal article" date="2021" name="PeerJ">
        <title>Extensive microbial diversity within the chicken gut microbiome revealed by metagenomics and culture.</title>
        <authorList>
            <person name="Gilroy R."/>
            <person name="Ravi A."/>
            <person name="Getino M."/>
            <person name="Pursley I."/>
            <person name="Horton D.L."/>
            <person name="Alikhan N.F."/>
            <person name="Baker D."/>
            <person name="Gharbi K."/>
            <person name="Hall N."/>
            <person name="Watson M."/>
            <person name="Adriaenssens E.M."/>
            <person name="Foster-Nyarko E."/>
            <person name="Jarju S."/>
            <person name="Secka A."/>
            <person name="Antonio M."/>
            <person name="Oren A."/>
            <person name="Chaudhuri R.R."/>
            <person name="La Ragione R."/>
            <person name="Hildebrand F."/>
            <person name="Pallen M.J."/>
        </authorList>
    </citation>
    <scope>NUCLEOTIDE SEQUENCE</scope>
    <source>
        <strain evidence="3">ChiGjej3B3-11674</strain>
    </source>
</reference>
<dbReference type="AlphaFoldDB" id="A0A9D2U3G5"/>
<evidence type="ECO:0000256" key="1">
    <source>
        <dbReference type="SAM" id="MobiDB-lite"/>
    </source>
</evidence>
<dbReference type="Proteomes" id="UP000823897">
    <property type="component" value="Unassembled WGS sequence"/>
</dbReference>
<evidence type="ECO:0000313" key="4">
    <source>
        <dbReference type="Proteomes" id="UP000823897"/>
    </source>
</evidence>